<dbReference type="SMART" id="SM00382">
    <property type="entry name" value="AAA"/>
    <property type="match status" value="1"/>
</dbReference>
<dbReference type="InterPro" id="IPR003593">
    <property type="entry name" value="AAA+_ATPase"/>
</dbReference>
<dbReference type="InterPro" id="IPR003439">
    <property type="entry name" value="ABC_transporter-like_ATP-bd"/>
</dbReference>
<proteinExistence type="inferred from homology"/>
<dbReference type="GO" id="GO:0005524">
    <property type="term" value="F:ATP binding"/>
    <property type="evidence" value="ECO:0007669"/>
    <property type="project" value="UniProtKB-KW"/>
</dbReference>
<dbReference type="PANTHER" id="PTHR42788">
    <property type="entry name" value="TAURINE IMPORT ATP-BINDING PROTEIN-RELATED"/>
    <property type="match status" value="1"/>
</dbReference>
<dbReference type="Gene3D" id="3.40.50.300">
    <property type="entry name" value="P-loop containing nucleotide triphosphate hydrolases"/>
    <property type="match status" value="1"/>
</dbReference>
<comment type="caution">
    <text evidence="6">The sequence shown here is derived from an EMBL/GenBank/DDBJ whole genome shotgun (WGS) entry which is preliminary data.</text>
</comment>
<accession>A0A512BSR5</accession>
<feature type="domain" description="ABC transporter" evidence="5">
    <location>
        <begin position="5"/>
        <end position="215"/>
    </location>
</feature>
<dbReference type="AlphaFoldDB" id="A0A512BSR5"/>
<evidence type="ECO:0000256" key="1">
    <source>
        <dbReference type="ARBA" id="ARBA00005417"/>
    </source>
</evidence>
<dbReference type="InterPro" id="IPR050166">
    <property type="entry name" value="ABC_transporter_ATP-bind"/>
</dbReference>
<evidence type="ECO:0000256" key="3">
    <source>
        <dbReference type="ARBA" id="ARBA00022741"/>
    </source>
</evidence>
<protein>
    <submittedName>
        <fullName evidence="6">ABC transporter ATP-binding protein</fullName>
    </submittedName>
</protein>
<dbReference type="PROSITE" id="PS50893">
    <property type="entry name" value="ABC_TRANSPORTER_2"/>
    <property type="match status" value="1"/>
</dbReference>
<evidence type="ECO:0000313" key="6">
    <source>
        <dbReference type="EMBL" id="GEO14847.1"/>
    </source>
</evidence>
<dbReference type="Proteomes" id="UP000321085">
    <property type="component" value="Unassembled WGS sequence"/>
</dbReference>
<reference evidence="6 7" key="1">
    <citation type="submission" date="2019-07" db="EMBL/GenBank/DDBJ databases">
        <title>Whole genome shotgun sequence of Microvirga aerophila NBRC 106136.</title>
        <authorList>
            <person name="Hosoyama A."/>
            <person name="Uohara A."/>
            <person name="Ohji S."/>
            <person name="Ichikawa N."/>
        </authorList>
    </citation>
    <scope>NUCLEOTIDE SEQUENCE [LARGE SCALE GENOMIC DNA]</scope>
    <source>
        <strain evidence="6 7">NBRC 106136</strain>
    </source>
</reference>
<evidence type="ECO:0000256" key="2">
    <source>
        <dbReference type="ARBA" id="ARBA00022448"/>
    </source>
</evidence>
<dbReference type="Pfam" id="PF00005">
    <property type="entry name" value="ABC_tran"/>
    <property type="match status" value="1"/>
</dbReference>
<keyword evidence="2" id="KW-0813">Transport</keyword>
<name>A0A512BSR5_9HYPH</name>
<organism evidence="6 7">
    <name type="scientific">Microvirga aerophila</name>
    <dbReference type="NCBI Taxonomy" id="670291"/>
    <lineage>
        <taxon>Bacteria</taxon>
        <taxon>Pseudomonadati</taxon>
        <taxon>Pseudomonadota</taxon>
        <taxon>Alphaproteobacteria</taxon>
        <taxon>Hyphomicrobiales</taxon>
        <taxon>Methylobacteriaceae</taxon>
        <taxon>Microvirga</taxon>
    </lineage>
</organism>
<dbReference type="SUPFAM" id="SSF52540">
    <property type="entry name" value="P-loop containing nucleoside triphosphate hydrolases"/>
    <property type="match status" value="1"/>
</dbReference>
<sequence>MTIRIHIDRKIYPAQACAPARVLFENLSVELEDGEVCAIVGPSGVGKSSLLQMVAGLDRDFAGSIEGGAQPLGYLFQSPRLLPWRTVRQNLELVMPEHPGRAKDWIAQVGLAGSEDVYPQRLSIGMARRVALARALAVEPKLLLLDEPFASLDEETSKGMHDLVAVHLKKLRPTTLLVTHHWHEAAALARRVITLDGSPARIVDDQPVRQARAAE</sequence>
<dbReference type="RefSeq" id="WP_245439582.1">
    <property type="nucleotide sequence ID" value="NZ_BJYU01000031.1"/>
</dbReference>
<comment type="similarity">
    <text evidence="1">Belongs to the ABC transporter superfamily.</text>
</comment>
<dbReference type="GO" id="GO:0016887">
    <property type="term" value="F:ATP hydrolysis activity"/>
    <property type="evidence" value="ECO:0007669"/>
    <property type="project" value="InterPro"/>
</dbReference>
<dbReference type="PANTHER" id="PTHR42788:SF19">
    <property type="entry name" value="ALIPHATIC SULFONATES IMPORT ATP-BINDING PROTEIN SSUB 2"/>
    <property type="match status" value="1"/>
</dbReference>
<evidence type="ECO:0000259" key="5">
    <source>
        <dbReference type="PROSITE" id="PS50893"/>
    </source>
</evidence>
<keyword evidence="7" id="KW-1185">Reference proteome</keyword>
<evidence type="ECO:0000256" key="4">
    <source>
        <dbReference type="ARBA" id="ARBA00022840"/>
    </source>
</evidence>
<evidence type="ECO:0000313" key="7">
    <source>
        <dbReference type="Proteomes" id="UP000321085"/>
    </source>
</evidence>
<keyword evidence="3" id="KW-0547">Nucleotide-binding</keyword>
<dbReference type="EMBL" id="BJYU01000031">
    <property type="protein sequence ID" value="GEO14847.1"/>
    <property type="molecule type" value="Genomic_DNA"/>
</dbReference>
<dbReference type="InterPro" id="IPR027417">
    <property type="entry name" value="P-loop_NTPase"/>
</dbReference>
<gene>
    <name evidence="6" type="ORF">MAE02_25430</name>
</gene>
<keyword evidence="4 6" id="KW-0067">ATP-binding</keyword>